<dbReference type="OrthoDB" id="276699at2"/>
<reference evidence="2" key="1">
    <citation type="submission" date="2017-02" db="EMBL/GenBank/DDBJ databases">
        <authorList>
            <person name="Daims H."/>
        </authorList>
    </citation>
    <scope>NUCLEOTIDE SEQUENCE [LARGE SCALE GENOMIC DNA]</scope>
</reference>
<dbReference type="EMBL" id="FUKI01000001">
    <property type="protein sequence ID" value="SJM88986.1"/>
    <property type="molecule type" value="Genomic_DNA"/>
</dbReference>
<accession>A0A1R4GYC0</accession>
<gene>
    <name evidence="1" type="ORF">CRENPOLYSF1_10016</name>
</gene>
<evidence type="ECO:0008006" key="3">
    <source>
        <dbReference type="Google" id="ProtNLM"/>
    </source>
</evidence>
<organism evidence="1 2">
    <name type="scientific">Crenothrix polyspora</name>
    <dbReference type="NCBI Taxonomy" id="360316"/>
    <lineage>
        <taxon>Bacteria</taxon>
        <taxon>Pseudomonadati</taxon>
        <taxon>Pseudomonadota</taxon>
        <taxon>Gammaproteobacteria</taxon>
        <taxon>Methylococcales</taxon>
        <taxon>Crenotrichaceae</taxon>
        <taxon>Crenothrix</taxon>
    </lineage>
</organism>
<evidence type="ECO:0000313" key="1">
    <source>
        <dbReference type="EMBL" id="SJM88986.1"/>
    </source>
</evidence>
<dbReference type="AlphaFoldDB" id="A0A1R4GYC0"/>
<sequence length="468" mass="52527">MLPVKQWLHNLSNKFQKATLTPHNIAETTSPKHVHLHWHVSELTKIVSEFVSNSILIEGNAPVTIQPSQALSHDENLLEKARTQWQFGDWESLTQINVSDIEHHPERAKLALLVSCAWQQLNDFIAARQYLKLAKEWGCDKKLIAQLLIAGVHNTLGRAATLLGGDEKRALNHFQCSVKGINGDLKLIHQVRTQQELTRLGLISQSMPLLGQQSTDTRQTATFSGQQKILALMKSMSPRVMRTRKKVRIGGDHDGGYVVPDCVLQCDSAISIGIGDNVSFDLELANHGIKVLQFDHTVDAPPISHPKFVFEKKGWGRHTEGDFLDFNALFSRFKSISPGRALLKFDIEGDEYATLATTDSNLLAYFDIIVCEIHWLDRLVDPVFFEGVHQAINKLITHHVPVHWHANNFAGVSLVEGVSIPQVLEISFLRRNLDVFGEFLLKPIPEVLDSQNDPSTPDILIPTECYIL</sequence>
<dbReference type="RefSeq" id="WP_087141939.1">
    <property type="nucleotide sequence ID" value="NZ_FUKI01000001.1"/>
</dbReference>
<name>A0A1R4GYC0_9GAMM</name>
<keyword evidence="2" id="KW-1185">Reference proteome</keyword>
<protein>
    <recommendedName>
        <fullName evidence="3">Methyltransferase FkbM domain-containing protein</fullName>
    </recommendedName>
</protein>
<proteinExistence type="predicted"/>
<evidence type="ECO:0000313" key="2">
    <source>
        <dbReference type="Proteomes" id="UP000195667"/>
    </source>
</evidence>
<dbReference type="Proteomes" id="UP000195667">
    <property type="component" value="Unassembled WGS sequence"/>
</dbReference>